<dbReference type="InterPro" id="IPR000651">
    <property type="entry name" value="Ras-like_Gua-exchang_fac_N"/>
</dbReference>
<dbReference type="GO" id="GO:0007265">
    <property type="term" value="P:Ras protein signal transduction"/>
    <property type="evidence" value="ECO:0007669"/>
    <property type="project" value="TreeGrafter"/>
</dbReference>
<feature type="region of interest" description="Disordered" evidence="3">
    <location>
        <begin position="186"/>
        <end position="211"/>
    </location>
</feature>
<accession>A0A9P6N160</accession>
<dbReference type="SUPFAM" id="SSF48366">
    <property type="entry name" value="Ras GEF"/>
    <property type="match status" value="1"/>
</dbReference>
<dbReference type="Proteomes" id="UP000703661">
    <property type="component" value="Unassembled WGS sequence"/>
</dbReference>
<name>A0A9P6N160_9FUNG</name>
<feature type="compositionally biased region" description="Polar residues" evidence="3">
    <location>
        <begin position="308"/>
        <end position="323"/>
    </location>
</feature>
<evidence type="ECO:0000256" key="2">
    <source>
        <dbReference type="PROSITE-ProRule" id="PRU00168"/>
    </source>
</evidence>
<feature type="compositionally biased region" description="Low complexity" evidence="3">
    <location>
        <begin position="347"/>
        <end position="364"/>
    </location>
</feature>
<dbReference type="Gene3D" id="1.20.870.10">
    <property type="entry name" value="Son of sevenless (SoS) protein Chain: S domain 1"/>
    <property type="match status" value="1"/>
</dbReference>
<feature type="region of interest" description="Disordered" evidence="3">
    <location>
        <begin position="253"/>
        <end position="279"/>
    </location>
</feature>
<feature type="region of interest" description="Disordered" evidence="3">
    <location>
        <begin position="293"/>
        <end position="388"/>
    </location>
</feature>
<feature type="compositionally biased region" description="Low complexity" evidence="3">
    <location>
        <begin position="371"/>
        <end position="386"/>
    </location>
</feature>
<feature type="domain" description="Ras-GEF" evidence="4">
    <location>
        <begin position="480"/>
        <end position="711"/>
    </location>
</feature>
<organism evidence="5 6">
    <name type="scientific">Entomortierella chlamydospora</name>
    <dbReference type="NCBI Taxonomy" id="101097"/>
    <lineage>
        <taxon>Eukaryota</taxon>
        <taxon>Fungi</taxon>
        <taxon>Fungi incertae sedis</taxon>
        <taxon>Mucoromycota</taxon>
        <taxon>Mortierellomycotina</taxon>
        <taxon>Mortierellomycetes</taxon>
        <taxon>Mortierellales</taxon>
        <taxon>Mortierellaceae</taxon>
        <taxon>Entomortierella</taxon>
    </lineage>
</organism>
<keyword evidence="6" id="KW-1185">Reference proteome</keyword>
<dbReference type="CDD" id="cd00155">
    <property type="entry name" value="RasGEF"/>
    <property type="match status" value="1"/>
</dbReference>
<dbReference type="EMBL" id="JAAAID010000178">
    <property type="protein sequence ID" value="KAG0021096.1"/>
    <property type="molecule type" value="Genomic_DNA"/>
</dbReference>
<keyword evidence="1 2" id="KW-0344">Guanine-nucleotide releasing factor</keyword>
<dbReference type="GO" id="GO:0005886">
    <property type="term" value="C:plasma membrane"/>
    <property type="evidence" value="ECO:0007669"/>
    <property type="project" value="TreeGrafter"/>
</dbReference>
<evidence type="ECO:0000313" key="5">
    <source>
        <dbReference type="EMBL" id="KAG0021096.1"/>
    </source>
</evidence>
<dbReference type="AlphaFoldDB" id="A0A9P6N160"/>
<reference evidence="5" key="1">
    <citation type="journal article" date="2020" name="Fungal Divers.">
        <title>Resolving the Mortierellaceae phylogeny through synthesis of multi-gene phylogenetics and phylogenomics.</title>
        <authorList>
            <person name="Vandepol N."/>
            <person name="Liber J."/>
            <person name="Desiro A."/>
            <person name="Na H."/>
            <person name="Kennedy M."/>
            <person name="Barry K."/>
            <person name="Grigoriev I.V."/>
            <person name="Miller A.N."/>
            <person name="O'Donnell K."/>
            <person name="Stajich J.E."/>
            <person name="Bonito G."/>
        </authorList>
    </citation>
    <scope>NUCLEOTIDE SEQUENCE</scope>
    <source>
        <strain evidence="5">NRRL 2769</strain>
    </source>
</reference>
<dbReference type="InterPro" id="IPR008937">
    <property type="entry name" value="Ras-like_GEF"/>
</dbReference>
<comment type="caution">
    <text evidence="5">The sequence shown here is derived from an EMBL/GenBank/DDBJ whole genome shotgun (WGS) entry which is preliminary data.</text>
</comment>
<gene>
    <name evidence="5" type="ORF">BGZ80_003029</name>
</gene>
<proteinExistence type="predicted"/>
<evidence type="ECO:0000313" key="6">
    <source>
        <dbReference type="Proteomes" id="UP000703661"/>
    </source>
</evidence>
<evidence type="ECO:0000259" key="4">
    <source>
        <dbReference type="PROSITE" id="PS50009"/>
    </source>
</evidence>
<dbReference type="InterPro" id="IPR036964">
    <property type="entry name" value="RASGEF_cat_dom_sf"/>
</dbReference>
<evidence type="ECO:0000256" key="3">
    <source>
        <dbReference type="SAM" id="MobiDB-lite"/>
    </source>
</evidence>
<dbReference type="GO" id="GO:0005085">
    <property type="term" value="F:guanyl-nucleotide exchange factor activity"/>
    <property type="evidence" value="ECO:0007669"/>
    <property type="project" value="UniProtKB-KW"/>
</dbReference>
<dbReference type="Gene3D" id="1.10.840.10">
    <property type="entry name" value="Ras guanine-nucleotide exchange factors catalytic domain"/>
    <property type="match status" value="1"/>
</dbReference>
<dbReference type="PROSITE" id="PS50009">
    <property type="entry name" value="RASGEF_CAT"/>
    <property type="match status" value="1"/>
</dbReference>
<dbReference type="PANTHER" id="PTHR23113">
    <property type="entry name" value="GUANINE NUCLEOTIDE EXCHANGE FACTOR"/>
    <property type="match status" value="1"/>
</dbReference>
<feature type="compositionally biased region" description="Acidic residues" evidence="3">
    <location>
        <begin position="201"/>
        <end position="211"/>
    </location>
</feature>
<dbReference type="Pfam" id="PF00618">
    <property type="entry name" value="RasGEF_N"/>
    <property type="match status" value="1"/>
</dbReference>
<dbReference type="SMART" id="SM00147">
    <property type="entry name" value="RasGEF"/>
    <property type="match status" value="1"/>
</dbReference>
<dbReference type="Pfam" id="PF00617">
    <property type="entry name" value="RasGEF"/>
    <property type="match status" value="1"/>
</dbReference>
<sequence length="725" mass="80203">MLCFSSTYFGGLEQSTEYCSELNPATSIEDLVDQLTVPDLLNPQDQDARTKVFLMIYRRFMRPRELLEMFIARFDALGEFIEDEPSEANLIRVRDHPNDILHRQTRQRAAAFLRERVAHFPCLNEMHMKILPLSFIGYFDSWRWRQLDHNALNSHTSSRNSSFSGFGGVTSGNGAHISAAVSIVSDEDSDSGYHDYGSMQGEEDMDEDREWGMRDEEDALQGCSSSASSSRANSANLDSIAEFAQLATLSGGRYPQKSLMPSQSPARDRRSSTGSFAQSSACAMDTFVAGRRGSASSVSSNPGPFTAASLQQQPGMEQNTPTNAFAEGEMPPTALQSTGSIPYIGKRSSSQAYRQQRSLLNQPGAMPPSGSPVSPASTATPSSTTVRHSAPIYIPGSSSGPAAPSIISLASSEPSTSGPIAAAVTKAAMILRDSFDEKIHPFSLHHGKSTGHTQDHPLSPMGGVLGEPAVLNYLTFMEVKDVIIAEQLTCIEYNLFKKLKPRDMLRQVWKTKKGSAAFQACIAHFNYVSSWVGTMILLPPKAKHRAKMIEKFISIAKILRDLGNYNTTMAIIGAMNTSSIHRLVQTRELVQGKEIWNTFKELEHLMSSERSFSEYRAALRVSRLPCIPYLGVHLGDLLSISEGNKDFRLDGSTLHWQKFVLMADVITMVMSFQQEPHYRIQPDPYVTRMITDLPVLDDEALYLKSVTIEPSKLNHSRSLSKFAFF</sequence>
<dbReference type="InterPro" id="IPR001895">
    <property type="entry name" value="RASGEF_cat_dom"/>
</dbReference>
<dbReference type="PANTHER" id="PTHR23113:SF348">
    <property type="entry name" value="GUANYL-NUCLEOTIDE EXCHANGE FACTOR RASGEF, PUTATIVE (AFU_ORTHOLOGUE AFUA_1G04700)-RELATED"/>
    <property type="match status" value="1"/>
</dbReference>
<protein>
    <recommendedName>
        <fullName evidence="4">Ras-GEF domain-containing protein</fullName>
    </recommendedName>
</protein>
<evidence type="ECO:0000256" key="1">
    <source>
        <dbReference type="ARBA" id="ARBA00022658"/>
    </source>
</evidence>
<dbReference type="InterPro" id="IPR023578">
    <property type="entry name" value="Ras_GEF_dom_sf"/>
</dbReference>